<dbReference type="PROSITE" id="PS50850">
    <property type="entry name" value="MFS"/>
    <property type="match status" value="1"/>
</dbReference>
<evidence type="ECO:0000256" key="1">
    <source>
        <dbReference type="ARBA" id="ARBA00022692"/>
    </source>
</evidence>
<reference evidence="6 7" key="1">
    <citation type="submission" date="2019-06" db="EMBL/GenBank/DDBJ databases">
        <title>Genomic Encyclopedia of Type Strains, Phase IV (KMG-V): Genome sequencing to study the core and pangenomes of soil and plant-associated prokaryotes.</title>
        <authorList>
            <person name="Whitman W."/>
        </authorList>
    </citation>
    <scope>NUCLEOTIDE SEQUENCE [LARGE SCALE GENOMIC DNA]</scope>
    <source>
        <strain evidence="6 7">BR 11622</strain>
    </source>
</reference>
<evidence type="ECO:0000256" key="3">
    <source>
        <dbReference type="ARBA" id="ARBA00023136"/>
    </source>
</evidence>
<proteinExistence type="predicted"/>
<feature type="transmembrane region" description="Helical" evidence="4">
    <location>
        <begin position="254"/>
        <end position="273"/>
    </location>
</feature>
<dbReference type="Proteomes" id="UP000315751">
    <property type="component" value="Unassembled WGS sequence"/>
</dbReference>
<comment type="caution">
    <text evidence="6">The sequence shown here is derived from an EMBL/GenBank/DDBJ whole genome shotgun (WGS) entry which is preliminary data.</text>
</comment>
<evidence type="ECO:0000313" key="7">
    <source>
        <dbReference type="Proteomes" id="UP000315751"/>
    </source>
</evidence>
<dbReference type="PANTHER" id="PTHR11360">
    <property type="entry name" value="MONOCARBOXYLATE TRANSPORTER"/>
    <property type="match status" value="1"/>
</dbReference>
<dbReference type="AlphaFoldDB" id="A0A560HL43"/>
<feature type="transmembrane region" description="Helical" evidence="4">
    <location>
        <begin position="53"/>
        <end position="75"/>
    </location>
</feature>
<feature type="transmembrane region" description="Helical" evidence="4">
    <location>
        <begin position="225"/>
        <end position="242"/>
    </location>
</feature>
<evidence type="ECO:0000256" key="4">
    <source>
        <dbReference type="SAM" id="Phobius"/>
    </source>
</evidence>
<dbReference type="Pfam" id="PF07690">
    <property type="entry name" value="MFS_1"/>
    <property type="match status" value="1"/>
</dbReference>
<feature type="transmembrane region" description="Helical" evidence="4">
    <location>
        <begin position="312"/>
        <end position="337"/>
    </location>
</feature>
<organism evidence="6 7">
    <name type="scientific">Nitrospirillum amazonense</name>
    <dbReference type="NCBI Taxonomy" id="28077"/>
    <lineage>
        <taxon>Bacteria</taxon>
        <taxon>Pseudomonadati</taxon>
        <taxon>Pseudomonadota</taxon>
        <taxon>Alphaproteobacteria</taxon>
        <taxon>Rhodospirillales</taxon>
        <taxon>Azospirillaceae</taxon>
        <taxon>Nitrospirillum</taxon>
    </lineage>
</organism>
<feature type="transmembrane region" description="Helical" evidence="4">
    <location>
        <begin position="170"/>
        <end position="191"/>
    </location>
</feature>
<feature type="transmembrane region" description="Helical" evidence="4">
    <location>
        <begin position="285"/>
        <end position="306"/>
    </location>
</feature>
<sequence>MRETRTGEFRQGWTVLLAATLGTMCGASPLPYNTIGSLMQPLMREFGWNAGDIMNGIMCYGLTGCVFAPIVGALADRYGARIVALWSLFAFALTFAALSLTRSLTWFYACYLLIGIVGVGSTPVTWSRAINLWFSRNRGLALGIMLTGTGLAAFILPVTTVFLIKSWGWRWTYALLALFPLALALPVAWAFMREPAAAAVSPGTDAPPPVKTGLTLAQAVRLPRFWIMMVAFLMVSVAYGGFHTNLQNMMRLKGLSSEAGALIAGGVGLAIIVGRLGTGLLVDRVWAPAAAVPLLSMPAIACAIFMSDTTSIWLIGLAAILLGGAAGAETDFISYLAGRHFGMAYYGRIYGMLYAVFAGGAAASAPIYGYVFAAHGSYTPILAIAAAMFVGGSLLLLLTGRYPTSFPVVRAA</sequence>
<keyword evidence="2 4" id="KW-1133">Transmembrane helix</keyword>
<dbReference type="InterPro" id="IPR050327">
    <property type="entry name" value="Proton-linked_MCT"/>
</dbReference>
<feature type="transmembrane region" description="Helical" evidence="4">
    <location>
        <begin position="106"/>
        <end position="127"/>
    </location>
</feature>
<feature type="transmembrane region" description="Helical" evidence="4">
    <location>
        <begin position="82"/>
        <end position="100"/>
    </location>
</feature>
<name>A0A560HL43_9PROT</name>
<feature type="transmembrane region" description="Helical" evidence="4">
    <location>
        <begin position="139"/>
        <end position="164"/>
    </location>
</feature>
<accession>A0A560HL43</accession>
<keyword evidence="7" id="KW-1185">Reference proteome</keyword>
<keyword evidence="1 4" id="KW-0812">Transmembrane</keyword>
<evidence type="ECO:0000259" key="5">
    <source>
        <dbReference type="PROSITE" id="PS50850"/>
    </source>
</evidence>
<dbReference type="InterPro" id="IPR020846">
    <property type="entry name" value="MFS_dom"/>
</dbReference>
<dbReference type="EMBL" id="VITR01000001">
    <property type="protein sequence ID" value="TWB45880.1"/>
    <property type="molecule type" value="Genomic_DNA"/>
</dbReference>
<dbReference type="RefSeq" id="WP_145729146.1">
    <property type="nucleotide sequence ID" value="NZ_VITR01000001.1"/>
</dbReference>
<feature type="transmembrane region" description="Helical" evidence="4">
    <location>
        <begin position="349"/>
        <end position="371"/>
    </location>
</feature>
<dbReference type="InterPro" id="IPR011701">
    <property type="entry name" value="MFS"/>
</dbReference>
<feature type="transmembrane region" description="Helical" evidence="4">
    <location>
        <begin position="377"/>
        <end position="398"/>
    </location>
</feature>
<feature type="transmembrane region" description="Helical" evidence="4">
    <location>
        <begin position="12"/>
        <end position="33"/>
    </location>
</feature>
<dbReference type="SUPFAM" id="SSF103473">
    <property type="entry name" value="MFS general substrate transporter"/>
    <property type="match status" value="1"/>
</dbReference>
<feature type="domain" description="Major facilitator superfamily (MFS) profile" evidence="5">
    <location>
        <begin position="15"/>
        <end position="403"/>
    </location>
</feature>
<evidence type="ECO:0000256" key="2">
    <source>
        <dbReference type="ARBA" id="ARBA00022989"/>
    </source>
</evidence>
<gene>
    <name evidence="6" type="ORF">FBZ90_101215</name>
</gene>
<protein>
    <submittedName>
        <fullName evidence="6">Putative MFS family arabinose efflux permease</fullName>
    </submittedName>
</protein>
<dbReference type="InterPro" id="IPR036259">
    <property type="entry name" value="MFS_trans_sf"/>
</dbReference>
<dbReference type="GO" id="GO:0022857">
    <property type="term" value="F:transmembrane transporter activity"/>
    <property type="evidence" value="ECO:0007669"/>
    <property type="project" value="InterPro"/>
</dbReference>
<keyword evidence="3 4" id="KW-0472">Membrane</keyword>
<evidence type="ECO:0000313" key="6">
    <source>
        <dbReference type="EMBL" id="TWB45880.1"/>
    </source>
</evidence>
<dbReference type="OrthoDB" id="9796632at2"/>
<dbReference type="CDD" id="cd17355">
    <property type="entry name" value="MFS_YcxA_like"/>
    <property type="match status" value="1"/>
</dbReference>
<dbReference type="Gene3D" id="1.20.1250.20">
    <property type="entry name" value="MFS general substrate transporter like domains"/>
    <property type="match status" value="1"/>
</dbReference>